<keyword evidence="3" id="KW-1185">Reference proteome</keyword>
<name>A0A0P6S7R0_9STRE</name>
<proteinExistence type="predicted"/>
<reference evidence="2 3" key="1">
    <citation type="submission" date="2015-08" db="EMBL/GenBank/DDBJ databases">
        <title>Genome sequence of Streptococcus phocae subsp. phocae ATCC 51973T isolated from liver specimen obtained from seal.</title>
        <authorList>
            <person name="Avendano-Herrera R."/>
        </authorList>
    </citation>
    <scope>NUCLEOTIDE SEQUENCE [LARGE SCALE GENOMIC DNA]</scope>
    <source>
        <strain evidence="2 3">ATCC 51973</strain>
    </source>
</reference>
<dbReference type="AlphaFoldDB" id="A0A0P6S7R0"/>
<dbReference type="InterPro" id="IPR000182">
    <property type="entry name" value="GNAT_dom"/>
</dbReference>
<comment type="caution">
    <text evidence="2">The sequence shown here is derived from an EMBL/GenBank/DDBJ whole genome shotgun (WGS) entry which is preliminary data.</text>
</comment>
<dbReference type="RefSeq" id="WP_054278774.1">
    <property type="nucleotide sequence ID" value="NZ_LHQM01000017.1"/>
</dbReference>
<dbReference type="PANTHER" id="PTHR43617:SF22">
    <property type="entry name" value="L-AMINO ACID N-ACETYLTRANSFERASE AAAT"/>
    <property type="match status" value="1"/>
</dbReference>
<dbReference type="PANTHER" id="PTHR43617">
    <property type="entry name" value="L-AMINO ACID N-ACETYLTRANSFERASE"/>
    <property type="match status" value="1"/>
</dbReference>
<evidence type="ECO:0000313" key="2">
    <source>
        <dbReference type="EMBL" id="KPJ22372.1"/>
    </source>
</evidence>
<dbReference type="CDD" id="cd04301">
    <property type="entry name" value="NAT_SF"/>
    <property type="match status" value="1"/>
</dbReference>
<dbReference type="Gene3D" id="3.40.630.30">
    <property type="match status" value="1"/>
</dbReference>
<dbReference type="InterPro" id="IPR016181">
    <property type="entry name" value="Acyl_CoA_acyltransferase"/>
</dbReference>
<feature type="domain" description="N-acetyltransferase" evidence="1">
    <location>
        <begin position="6"/>
        <end position="173"/>
    </location>
</feature>
<dbReference type="GO" id="GO:0016747">
    <property type="term" value="F:acyltransferase activity, transferring groups other than amino-acyl groups"/>
    <property type="evidence" value="ECO:0007669"/>
    <property type="project" value="InterPro"/>
</dbReference>
<dbReference type="Proteomes" id="UP000049578">
    <property type="component" value="Unassembled WGS sequence"/>
</dbReference>
<accession>A0A0P6S7R0</accession>
<evidence type="ECO:0000313" key="3">
    <source>
        <dbReference type="Proteomes" id="UP000049578"/>
    </source>
</evidence>
<dbReference type="PROSITE" id="PS51186">
    <property type="entry name" value="GNAT"/>
    <property type="match status" value="1"/>
</dbReference>
<evidence type="ECO:0000259" key="1">
    <source>
        <dbReference type="PROSITE" id="PS51186"/>
    </source>
</evidence>
<gene>
    <name evidence="2" type="ORF">AKK44_04995</name>
</gene>
<dbReference type="EMBL" id="LHQM01000017">
    <property type="protein sequence ID" value="KPJ22372.1"/>
    <property type="molecule type" value="Genomic_DNA"/>
</dbReference>
<dbReference type="PATRIC" id="fig|119224.3.peg.536"/>
<dbReference type="STRING" id="119224.AKK44_04995"/>
<protein>
    <recommendedName>
        <fullName evidence="1">N-acetyltransferase domain-containing protein</fullName>
    </recommendedName>
</protein>
<sequence>MTEREVTISEAEPLDVASVIQLMQQASLETDFISNAQDIATATPDQVRGALASIQSSLFDICLLLKVDNQLVGLLNVATRDAETEPRDGDLFLVVLEAYQGHGLGQLLMEVALDWAMQTELLNTLTLEVQVRNSRAIHIYKKYGFEIECVKRNEIKSKDGEDLDVYAMRKYLKK</sequence>
<dbReference type="Pfam" id="PF00583">
    <property type="entry name" value="Acetyltransf_1"/>
    <property type="match status" value="1"/>
</dbReference>
<organism evidence="2 3">
    <name type="scientific">Streptococcus phocae</name>
    <dbReference type="NCBI Taxonomy" id="119224"/>
    <lineage>
        <taxon>Bacteria</taxon>
        <taxon>Bacillati</taxon>
        <taxon>Bacillota</taxon>
        <taxon>Bacilli</taxon>
        <taxon>Lactobacillales</taxon>
        <taxon>Streptococcaceae</taxon>
        <taxon>Streptococcus</taxon>
    </lineage>
</organism>
<dbReference type="InterPro" id="IPR050276">
    <property type="entry name" value="MshD_Acetyltransferase"/>
</dbReference>
<dbReference type="SUPFAM" id="SSF55729">
    <property type="entry name" value="Acyl-CoA N-acyltransferases (Nat)"/>
    <property type="match status" value="1"/>
</dbReference>